<dbReference type="PANTHER" id="PTHR10000:SF8">
    <property type="entry name" value="HAD SUPERFAMILY HYDROLASE-LIKE, TYPE 3"/>
    <property type="match status" value="1"/>
</dbReference>
<dbReference type="GO" id="GO:0000287">
    <property type="term" value="F:magnesium ion binding"/>
    <property type="evidence" value="ECO:0007669"/>
    <property type="project" value="TreeGrafter"/>
</dbReference>
<sequence length="270" mass="29672">MRNYQMVFSDIDGTLLDTDNHITRRTLAAVRALPARGVSFVVISARSPAGIRTVLTEYGLKCPLVAYSGGLILDECGKTLYSRGMSRQCAEEVLQYLEGLRCGLCWNLFTPEEWLVKDKRDPRARREERFVGAQSREGSLADLPNGAEVSKILCMCAEEKIKEAEERIKERFSALSVVRSADTLLEIMAPGVNKAAAMDVLCGMLGTDAAHAVAFGDNYNDVEMLRHAGCGVAMENAPEEVKRQAARVTLDNDHDGIWHALLRLGLADPA</sequence>
<protein>
    <submittedName>
        <fullName evidence="1">Cof-type HAD-IIB family hydrolase</fullName>
    </submittedName>
</protein>
<dbReference type="SFLD" id="SFLDG01140">
    <property type="entry name" value="C2.B:_Phosphomannomutase_and_P"/>
    <property type="match status" value="1"/>
</dbReference>
<dbReference type="RefSeq" id="WP_353422983.1">
    <property type="nucleotide sequence ID" value="NZ_CP117826.1"/>
</dbReference>
<dbReference type="SFLD" id="SFLDS00003">
    <property type="entry name" value="Haloacid_Dehalogenase"/>
    <property type="match status" value="1"/>
</dbReference>
<dbReference type="PROSITE" id="PS01229">
    <property type="entry name" value="COF_2"/>
    <property type="match status" value="1"/>
</dbReference>
<reference evidence="1" key="1">
    <citation type="submission" date="2023-02" db="EMBL/GenBank/DDBJ databases">
        <title>Gut commensal Christensenella minuta modulates host metabolism via a new class of secondary bile acids.</title>
        <authorList>
            <person name="Liu C."/>
        </authorList>
    </citation>
    <scope>NUCLEOTIDE SEQUENCE</scope>
    <source>
        <strain evidence="1">CA70</strain>
    </source>
</reference>
<dbReference type="NCBIfam" id="TIGR00099">
    <property type="entry name" value="Cof-subfamily"/>
    <property type="match status" value="1"/>
</dbReference>
<dbReference type="SUPFAM" id="SSF56784">
    <property type="entry name" value="HAD-like"/>
    <property type="match status" value="1"/>
</dbReference>
<dbReference type="InterPro" id="IPR000150">
    <property type="entry name" value="Cof"/>
</dbReference>
<dbReference type="GO" id="GO:0016791">
    <property type="term" value="F:phosphatase activity"/>
    <property type="evidence" value="ECO:0007669"/>
    <property type="project" value="TreeGrafter"/>
</dbReference>
<dbReference type="InterPro" id="IPR036412">
    <property type="entry name" value="HAD-like_sf"/>
</dbReference>
<keyword evidence="1" id="KW-0378">Hydrolase</keyword>
<gene>
    <name evidence="1" type="ORF">PUP29_08500</name>
</gene>
<dbReference type="GO" id="GO:0005829">
    <property type="term" value="C:cytosol"/>
    <property type="evidence" value="ECO:0007669"/>
    <property type="project" value="TreeGrafter"/>
</dbReference>
<dbReference type="InterPro" id="IPR006379">
    <property type="entry name" value="HAD-SF_hydro_IIB"/>
</dbReference>
<organism evidence="1">
    <name type="scientific">Christensenella massiliensis</name>
    <dbReference type="NCBI Taxonomy" id="1805714"/>
    <lineage>
        <taxon>Bacteria</taxon>
        <taxon>Bacillati</taxon>
        <taxon>Bacillota</taxon>
        <taxon>Clostridia</taxon>
        <taxon>Christensenellales</taxon>
        <taxon>Christensenellaceae</taxon>
        <taxon>Christensenella</taxon>
    </lineage>
</organism>
<evidence type="ECO:0000313" key="1">
    <source>
        <dbReference type="EMBL" id="XCC61567.1"/>
    </source>
</evidence>
<dbReference type="AlphaFoldDB" id="A0AAU8A6W0"/>
<dbReference type="Pfam" id="PF08282">
    <property type="entry name" value="Hydrolase_3"/>
    <property type="match status" value="1"/>
</dbReference>
<dbReference type="Gene3D" id="3.40.50.1000">
    <property type="entry name" value="HAD superfamily/HAD-like"/>
    <property type="match status" value="1"/>
</dbReference>
<dbReference type="NCBIfam" id="TIGR01484">
    <property type="entry name" value="HAD-SF-IIB"/>
    <property type="match status" value="1"/>
</dbReference>
<dbReference type="PANTHER" id="PTHR10000">
    <property type="entry name" value="PHOSPHOSERINE PHOSPHATASE"/>
    <property type="match status" value="1"/>
</dbReference>
<proteinExistence type="predicted"/>
<dbReference type="InterPro" id="IPR023214">
    <property type="entry name" value="HAD_sf"/>
</dbReference>
<accession>A0AAU8A6W0</accession>
<dbReference type="Gene3D" id="3.30.1240.10">
    <property type="match status" value="1"/>
</dbReference>
<dbReference type="EMBL" id="CP117826">
    <property type="protein sequence ID" value="XCC61567.1"/>
    <property type="molecule type" value="Genomic_DNA"/>
</dbReference>
<name>A0AAU8A6W0_9FIRM</name>
<dbReference type="CDD" id="cd07516">
    <property type="entry name" value="HAD_Pase"/>
    <property type="match status" value="1"/>
</dbReference>